<protein>
    <submittedName>
        <fullName evidence="1">Uncharacterized protein</fullName>
    </submittedName>
</protein>
<proteinExistence type="predicted"/>
<sequence>MHIANTNFAYDDNFKDEFITSDKTVIKCPLKYEYILGDKNNFIEQGVVVSSKPLTTIK</sequence>
<name>A0ABT2HAI9_9MICO</name>
<dbReference type="RefSeq" id="WP_259543108.1">
    <property type="nucleotide sequence ID" value="NZ_JANLCJ010000253.1"/>
</dbReference>
<accession>A0ABT2HAI9</accession>
<organism evidence="1 2">
    <name type="scientific">Herbiconiux daphne</name>
    <dbReference type="NCBI Taxonomy" id="2970914"/>
    <lineage>
        <taxon>Bacteria</taxon>
        <taxon>Bacillati</taxon>
        <taxon>Actinomycetota</taxon>
        <taxon>Actinomycetes</taxon>
        <taxon>Micrococcales</taxon>
        <taxon>Microbacteriaceae</taxon>
        <taxon>Herbiconiux</taxon>
    </lineage>
</organism>
<dbReference type="Proteomes" id="UP001165586">
    <property type="component" value="Unassembled WGS sequence"/>
</dbReference>
<gene>
    <name evidence="1" type="ORF">N1032_24460</name>
</gene>
<dbReference type="EMBL" id="JANLCJ010000253">
    <property type="protein sequence ID" value="MCS5736887.1"/>
    <property type="molecule type" value="Genomic_DNA"/>
</dbReference>
<keyword evidence="2" id="KW-1185">Reference proteome</keyword>
<evidence type="ECO:0000313" key="2">
    <source>
        <dbReference type="Proteomes" id="UP001165586"/>
    </source>
</evidence>
<reference evidence="1" key="1">
    <citation type="submission" date="2022-08" db="EMBL/GenBank/DDBJ databases">
        <authorList>
            <person name="Deng Y."/>
            <person name="Han X.-F."/>
            <person name="Zhang Y.-Q."/>
        </authorList>
    </citation>
    <scope>NUCLEOTIDE SEQUENCE</scope>
    <source>
        <strain evidence="1">CPCC 203386</strain>
    </source>
</reference>
<evidence type="ECO:0000313" key="1">
    <source>
        <dbReference type="EMBL" id="MCS5736887.1"/>
    </source>
</evidence>
<comment type="caution">
    <text evidence="1">The sequence shown here is derived from an EMBL/GenBank/DDBJ whole genome shotgun (WGS) entry which is preliminary data.</text>
</comment>